<dbReference type="GO" id="GO:0035725">
    <property type="term" value="P:sodium ion transmembrane transport"/>
    <property type="evidence" value="ECO:0007669"/>
    <property type="project" value="TreeGrafter"/>
</dbReference>
<evidence type="ECO:0000256" key="6">
    <source>
        <dbReference type="ARBA" id="ARBA00023136"/>
    </source>
</evidence>
<dbReference type="GO" id="GO:0030425">
    <property type="term" value="C:dendrite"/>
    <property type="evidence" value="ECO:0007669"/>
    <property type="project" value="TreeGrafter"/>
</dbReference>
<dbReference type="PROSITE" id="PS50042">
    <property type="entry name" value="CNMP_BINDING_3"/>
    <property type="match status" value="1"/>
</dbReference>
<evidence type="ECO:0000259" key="8">
    <source>
        <dbReference type="PROSITE" id="PS50042"/>
    </source>
</evidence>
<dbReference type="Pfam" id="PF00520">
    <property type="entry name" value="Ion_trans"/>
    <property type="match status" value="1"/>
</dbReference>
<keyword evidence="10" id="KW-1185">Reference proteome</keyword>
<dbReference type="InterPro" id="IPR005821">
    <property type="entry name" value="Ion_trans_dom"/>
</dbReference>
<evidence type="ECO:0000256" key="5">
    <source>
        <dbReference type="ARBA" id="ARBA00023065"/>
    </source>
</evidence>
<feature type="transmembrane region" description="Helical" evidence="7">
    <location>
        <begin position="139"/>
        <end position="158"/>
    </location>
</feature>
<dbReference type="OrthoDB" id="421226at2759"/>
<feature type="transmembrane region" description="Helical" evidence="7">
    <location>
        <begin position="109"/>
        <end position="127"/>
    </location>
</feature>
<name>A0A9W7T3T0_TRIRA</name>
<dbReference type="AlphaFoldDB" id="A0A9W7T3T0"/>
<keyword evidence="5" id="KW-0406">Ion transport</keyword>
<evidence type="ECO:0000256" key="1">
    <source>
        <dbReference type="ARBA" id="ARBA00004141"/>
    </source>
</evidence>
<organism evidence="9 10">
    <name type="scientific">Triplophysa rosa</name>
    <name type="common">Cave loach</name>
    <dbReference type="NCBI Taxonomy" id="992332"/>
    <lineage>
        <taxon>Eukaryota</taxon>
        <taxon>Metazoa</taxon>
        <taxon>Chordata</taxon>
        <taxon>Craniata</taxon>
        <taxon>Vertebrata</taxon>
        <taxon>Euteleostomi</taxon>
        <taxon>Actinopterygii</taxon>
        <taxon>Neopterygii</taxon>
        <taxon>Teleostei</taxon>
        <taxon>Ostariophysi</taxon>
        <taxon>Cypriniformes</taxon>
        <taxon>Nemacheilidae</taxon>
        <taxon>Triplophysa</taxon>
    </lineage>
</organism>
<evidence type="ECO:0000256" key="3">
    <source>
        <dbReference type="ARBA" id="ARBA00022692"/>
    </source>
</evidence>
<dbReference type="EMBL" id="JAFHDT010000223">
    <property type="protein sequence ID" value="KAI7790167.1"/>
    <property type="molecule type" value="Genomic_DNA"/>
</dbReference>
<sequence>MRVKSEETPEEKLKESRWIMQPLGRTRYVYLLFMVILTVVNLVTIPMDMAFAQDIHGTAHKFWISFNVISDIFFCLDILINFRMGFCNEDDQVPILDPQVIKNEYLRSWFVPDLLAAFPADVFIVIVENYHVEPSSLMASKLLRILMFARILSLIRLLRVPKLARFFLELESVSHIRLAAVRILFRSVCVILLLFLITHWNACIQFFICALGEFPPDSWVTREHLLNASIGEKYSSSFFRAFSQMTQTPYAFPDPPRIEEQWTTIISIVIGWWMLSALVALGIAAFAARQANIEELKNFEHLPKTLRQRVIAGYRWQQKKSFLSLLQESLKKDVMEVMCPNLTKGWMFASGDVKIIEAVLMKLEYEIFQAGDIIIRLKGPADMMFFIEDGRVLEETKFFQKELSRGDFFGEICLLLGGVQPVQVRALSSCTLFSLSVDKLQELEKSFPDVMTDLREVAHQHLTDIEKGAEKDGEEDEV</sequence>
<evidence type="ECO:0000256" key="4">
    <source>
        <dbReference type="ARBA" id="ARBA00022989"/>
    </source>
</evidence>
<feature type="transmembrane region" description="Helical" evidence="7">
    <location>
        <begin position="28"/>
        <end position="47"/>
    </location>
</feature>
<dbReference type="GO" id="GO:0003254">
    <property type="term" value="P:regulation of membrane depolarization"/>
    <property type="evidence" value="ECO:0007669"/>
    <property type="project" value="TreeGrafter"/>
</dbReference>
<comment type="caution">
    <text evidence="9">The sequence shown here is derived from an EMBL/GenBank/DDBJ whole genome shotgun (WGS) entry which is preliminary data.</text>
</comment>
<keyword evidence="4 7" id="KW-1133">Transmembrane helix</keyword>
<reference evidence="9" key="1">
    <citation type="submission" date="2021-02" db="EMBL/GenBank/DDBJ databases">
        <title>Comparative genomics reveals that relaxation of natural selection precedes convergent phenotypic evolution of cavefish.</title>
        <authorList>
            <person name="Peng Z."/>
        </authorList>
    </citation>
    <scope>NUCLEOTIDE SEQUENCE</scope>
    <source>
        <tissue evidence="9">Muscle</tissue>
    </source>
</reference>
<dbReference type="InterPro" id="IPR014710">
    <property type="entry name" value="RmlC-like_jellyroll"/>
</dbReference>
<dbReference type="PANTHER" id="PTHR45689:SF8">
    <property type="entry name" value="POTASSIUM_SODIUM HYPERPOLARIZATION-ACTIVATED CYCLIC NUCLEOTIDE-GATED CHANNEL 2-LIKE"/>
    <property type="match status" value="1"/>
</dbReference>
<dbReference type="SMART" id="SM00100">
    <property type="entry name" value="cNMP"/>
    <property type="match status" value="1"/>
</dbReference>
<gene>
    <name evidence="9" type="ORF">IRJ41_020575</name>
</gene>
<comment type="subcellular location">
    <subcellularLocation>
        <location evidence="1">Membrane</location>
        <topology evidence="1">Multi-pass membrane protein</topology>
    </subcellularLocation>
</comment>
<keyword evidence="2" id="KW-0813">Transport</keyword>
<dbReference type="Pfam" id="PF00027">
    <property type="entry name" value="cNMP_binding"/>
    <property type="match status" value="1"/>
</dbReference>
<keyword evidence="6 7" id="KW-0472">Membrane</keyword>
<dbReference type="InterPro" id="IPR051413">
    <property type="entry name" value="K/Na_HCN_channel"/>
</dbReference>
<dbReference type="SUPFAM" id="SSF51206">
    <property type="entry name" value="cAMP-binding domain-like"/>
    <property type="match status" value="1"/>
</dbReference>
<dbReference type="InterPro" id="IPR000595">
    <property type="entry name" value="cNMP-bd_dom"/>
</dbReference>
<dbReference type="SUPFAM" id="SSF81324">
    <property type="entry name" value="Voltage-gated potassium channels"/>
    <property type="match status" value="1"/>
</dbReference>
<dbReference type="Gene3D" id="1.10.287.70">
    <property type="match status" value="1"/>
</dbReference>
<dbReference type="Proteomes" id="UP001059041">
    <property type="component" value="Unassembled WGS sequence"/>
</dbReference>
<evidence type="ECO:0000313" key="10">
    <source>
        <dbReference type="Proteomes" id="UP001059041"/>
    </source>
</evidence>
<dbReference type="GO" id="GO:0030424">
    <property type="term" value="C:axon"/>
    <property type="evidence" value="ECO:0007669"/>
    <property type="project" value="TreeGrafter"/>
</dbReference>
<evidence type="ECO:0000256" key="7">
    <source>
        <dbReference type="SAM" id="Phobius"/>
    </source>
</evidence>
<evidence type="ECO:0000313" key="9">
    <source>
        <dbReference type="EMBL" id="KAI7790167.1"/>
    </source>
</evidence>
<dbReference type="PANTHER" id="PTHR45689">
    <property type="entry name" value="I[[H]] CHANNEL, ISOFORM E"/>
    <property type="match status" value="1"/>
</dbReference>
<evidence type="ECO:0000256" key="2">
    <source>
        <dbReference type="ARBA" id="ARBA00022448"/>
    </source>
</evidence>
<dbReference type="Gene3D" id="2.60.120.10">
    <property type="entry name" value="Jelly Rolls"/>
    <property type="match status" value="1"/>
</dbReference>
<feature type="transmembrane region" description="Helical" evidence="7">
    <location>
        <begin position="62"/>
        <end position="80"/>
    </location>
</feature>
<dbReference type="GO" id="GO:0005249">
    <property type="term" value="F:voltage-gated potassium channel activity"/>
    <property type="evidence" value="ECO:0007669"/>
    <property type="project" value="TreeGrafter"/>
</dbReference>
<dbReference type="InterPro" id="IPR018490">
    <property type="entry name" value="cNMP-bd_dom_sf"/>
</dbReference>
<keyword evidence="3 7" id="KW-0812">Transmembrane</keyword>
<proteinExistence type="predicted"/>
<dbReference type="GO" id="GO:0098855">
    <property type="term" value="C:HCN channel complex"/>
    <property type="evidence" value="ECO:0007669"/>
    <property type="project" value="TreeGrafter"/>
</dbReference>
<feature type="domain" description="Cyclic nucleotide-binding" evidence="8">
    <location>
        <begin position="347"/>
        <end position="443"/>
    </location>
</feature>
<feature type="transmembrane region" description="Helical" evidence="7">
    <location>
        <begin position="262"/>
        <end position="288"/>
    </location>
</feature>
<dbReference type="CDD" id="cd00038">
    <property type="entry name" value="CAP_ED"/>
    <property type="match status" value="1"/>
</dbReference>
<accession>A0A9W7T3T0</accession>
<protein>
    <submittedName>
        <fullName evidence="9">Potassium/sodium hyperpolarization-activated cyclic nucleotide-gated channel 3-like</fullName>
    </submittedName>
</protein>